<reference evidence="1 2" key="1">
    <citation type="submission" date="2019-03" db="EMBL/GenBank/DDBJ databases">
        <title>Genomic Encyclopedia of Type Strains, Phase IV (KMG-IV): sequencing the most valuable type-strain genomes for metagenomic binning, comparative biology and taxonomic classification.</title>
        <authorList>
            <person name="Goeker M."/>
        </authorList>
    </citation>
    <scope>NUCLEOTIDE SEQUENCE [LARGE SCALE GENOMIC DNA]</scope>
    <source>
        <strain evidence="1 2">DSM 9035</strain>
    </source>
</reference>
<dbReference type="AlphaFoldDB" id="A0A4R3M962"/>
<protein>
    <submittedName>
        <fullName evidence="1">Chemotaxis protein CheZ</fullName>
    </submittedName>
</protein>
<proteinExistence type="predicted"/>
<dbReference type="SUPFAM" id="SSF75708">
    <property type="entry name" value="Chemotaxis phosphatase CheZ"/>
    <property type="match status" value="1"/>
</dbReference>
<evidence type="ECO:0000313" key="2">
    <source>
        <dbReference type="Proteomes" id="UP000294664"/>
    </source>
</evidence>
<keyword evidence="2" id="KW-1185">Reference proteome</keyword>
<sequence>MSTSRPFRIEGSVRTPAASANAVSVAQLDRVLTELSALRSDLAKAVRPCPSGEPECARHAVWQGVETIREAIDSTKYEIATIHAGHTSGTKLDRATFELSAVVGDTEAATEEILSAAEEIDALASRLSRNPENAREVVQEIHDCAVRIFEACNFQDITGQRISKVVGLMQFIEHHVSRMTAIWGGSEEVARIADTISRERTGDEALLNGPSLTTDANVVSQNDIDSLFA</sequence>
<comment type="caution">
    <text evidence="1">The sequence shown here is derived from an EMBL/GenBank/DDBJ whole genome shotgun (WGS) entry which is preliminary data.</text>
</comment>
<dbReference type="InterPro" id="IPR007439">
    <property type="entry name" value="Chemotax_Pase_CheZ"/>
</dbReference>
<gene>
    <name evidence="1" type="ORF">EDC64_101434</name>
</gene>
<evidence type="ECO:0000313" key="1">
    <source>
        <dbReference type="EMBL" id="TCT07915.1"/>
    </source>
</evidence>
<dbReference type="RefSeq" id="WP_132029370.1">
    <property type="nucleotide sequence ID" value="NZ_SMAI01000001.1"/>
</dbReference>
<dbReference type="Gene3D" id="1.10.287.500">
    <property type="entry name" value="Helix hairpin bin"/>
    <property type="match status" value="1"/>
</dbReference>
<dbReference type="Proteomes" id="UP000294664">
    <property type="component" value="Unassembled WGS sequence"/>
</dbReference>
<dbReference type="OrthoDB" id="5455460at2"/>
<organism evidence="1 2">
    <name type="scientific">Aquabacter spiritensis</name>
    <dbReference type="NCBI Taxonomy" id="933073"/>
    <lineage>
        <taxon>Bacteria</taxon>
        <taxon>Pseudomonadati</taxon>
        <taxon>Pseudomonadota</taxon>
        <taxon>Alphaproteobacteria</taxon>
        <taxon>Hyphomicrobiales</taxon>
        <taxon>Xanthobacteraceae</taxon>
        <taxon>Aquabacter</taxon>
    </lineage>
</organism>
<dbReference type="Pfam" id="PF04344">
    <property type="entry name" value="CheZ"/>
    <property type="match status" value="1"/>
</dbReference>
<dbReference type="EMBL" id="SMAI01000001">
    <property type="protein sequence ID" value="TCT07915.1"/>
    <property type="molecule type" value="Genomic_DNA"/>
</dbReference>
<dbReference type="GO" id="GO:0050920">
    <property type="term" value="P:regulation of chemotaxis"/>
    <property type="evidence" value="ECO:0007669"/>
    <property type="project" value="InterPro"/>
</dbReference>
<name>A0A4R3M962_9HYPH</name>
<dbReference type="GO" id="GO:0003824">
    <property type="term" value="F:catalytic activity"/>
    <property type="evidence" value="ECO:0007669"/>
    <property type="project" value="InterPro"/>
</dbReference>
<accession>A0A4R3M962</accession>
<dbReference type="GO" id="GO:0009288">
    <property type="term" value="C:bacterial-type flagellum"/>
    <property type="evidence" value="ECO:0007669"/>
    <property type="project" value="InterPro"/>
</dbReference>